<dbReference type="EMBL" id="CP050313">
    <property type="protein sequence ID" value="QIR13611.1"/>
    <property type="molecule type" value="Genomic_DNA"/>
</dbReference>
<gene>
    <name evidence="1" type="ORF">HBH39_03080</name>
</gene>
<organism evidence="1 2">
    <name type="scientific">Shewanella aestuarii</name>
    <dbReference type="NCBI Taxonomy" id="1028752"/>
    <lineage>
        <taxon>Bacteria</taxon>
        <taxon>Pseudomonadati</taxon>
        <taxon>Pseudomonadota</taxon>
        <taxon>Gammaproteobacteria</taxon>
        <taxon>Alteromonadales</taxon>
        <taxon>Shewanellaceae</taxon>
        <taxon>Shewanella</taxon>
    </lineage>
</organism>
<protein>
    <submittedName>
        <fullName evidence="1">Uncharacterized protein</fullName>
    </submittedName>
</protein>
<dbReference type="RefSeq" id="WP_167675510.1">
    <property type="nucleotide sequence ID" value="NZ_CP050313.1"/>
</dbReference>
<name>A0A6G9QIA6_9GAMM</name>
<dbReference type="AlphaFoldDB" id="A0A6G9QIA6"/>
<proteinExistence type="predicted"/>
<dbReference type="Proteomes" id="UP000502608">
    <property type="component" value="Chromosome"/>
</dbReference>
<dbReference type="InterPro" id="IPR012347">
    <property type="entry name" value="Ferritin-like"/>
</dbReference>
<dbReference type="Gene3D" id="1.20.1260.10">
    <property type="match status" value="1"/>
</dbReference>
<sequence>MRIQQLSELLEYVAKCRLDMASLYKRLHRNADSSRVKLMLKYLQQHEKHVHDTIESYIEDAPAKILDTWFQDVVFEDFTKRCTDTTLPANMDEDLVLELHLDLENRLIGLLENTADSSPNGDIKSALLDLVRVAQTQQKRLVHSVLRMDDI</sequence>
<evidence type="ECO:0000313" key="1">
    <source>
        <dbReference type="EMBL" id="QIR13611.1"/>
    </source>
</evidence>
<dbReference type="KEGG" id="saes:HBH39_03080"/>
<reference evidence="1 2" key="1">
    <citation type="submission" date="2020-03" db="EMBL/GenBank/DDBJ databases">
        <title>Complete genome sequence of Shewanella sp.</title>
        <authorList>
            <person name="Kim Y.-S."/>
            <person name="Kim S.-J."/>
            <person name="Jung H.-K."/>
            <person name="Kim K.-H."/>
        </authorList>
    </citation>
    <scope>NUCLEOTIDE SEQUENCE [LARGE SCALE GENOMIC DNA]</scope>
    <source>
        <strain evidence="1 2">PN3F2</strain>
    </source>
</reference>
<evidence type="ECO:0000313" key="2">
    <source>
        <dbReference type="Proteomes" id="UP000502608"/>
    </source>
</evidence>
<keyword evidence="2" id="KW-1185">Reference proteome</keyword>
<accession>A0A6G9QIA6</accession>